<dbReference type="PROSITE" id="PS00198">
    <property type="entry name" value="4FE4S_FER_1"/>
    <property type="match status" value="1"/>
</dbReference>
<accession>A0A225DA77</accession>
<dbReference type="NCBIfam" id="TIGR00276">
    <property type="entry name" value="tRNA epoxyqueuosine(34) reductase QueG"/>
    <property type="match status" value="1"/>
</dbReference>
<protein>
    <submittedName>
        <fullName evidence="10">Epoxyqueuosine (OQ) reductase QueG</fullName>
    </submittedName>
</protein>
<dbReference type="Pfam" id="PF13484">
    <property type="entry name" value="Fer4_16"/>
    <property type="match status" value="1"/>
</dbReference>
<dbReference type="OrthoDB" id="9784571at2"/>
<dbReference type="GO" id="GO:0046872">
    <property type="term" value="F:metal ion binding"/>
    <property type="evidence" value="ECO:0007669"/>
    <property type="project" value="UniProtKB-KW"/>
</dbReference>
<keyword evidence="5" id="KW-0671">Queuosine biosynthesis</keyword>
<dbReference type="EMBL" id="NIDE01000014">
    <property type="protein sequence ID" value="OWK37863.1"/>
    <property type="molecule type" value="Genomic_DNA"/>
</dbReference>
<dbReference type="InterPro" id="IPR016024">
    <property type="entry name" value="ARM-type_fold"/>
</dbReference>
<name>A0A225DA77_9BACT</name>
<gene>
    <name evidence="10" type="ORF">FRUB_06983</name>
</gene>
<keyword evidence="8" id="KW-0411">Iron-sulfur</keyword>
<dbReference type="InterPro" id="IPR011989">
    <property type="entry name" value="ARM-like"/>
</dbReference>
<feature type="domain" description="4Fe-4S ferredoxin-type" evidence="9">
    <location>
        <begin position="194"/>
        <end position="222"/>
    </location>
</feature>
<dbReference type="Proteomes" id="UP000214646">
    <property type="component" value="Unassembled WGS sequence"/>
</dbReference>
<dbReference type="PANTHER" id="PTHR30002">
    <property type="entry name" value="EPOXYQUEUOSINE REDUCTASE"/>
    <property type="match status" value="1"/>
</dbReference>
<dbReference type="InterPro" id="IPR017900">
    <property type="entry name" value="4Fe4S_Fe_S_CS"/>
</dbReference>
<dbReference type="InterPro" id="IPR013542">
    <property type="entry name" value="QueG_DUF1730"/>
</dbReference>
<dbReference type="Pfam" id="PF13646">
    <property type="entry name" value="HEAT_2"/>
    <property type="match status" value="1"/>
</dbReference>
<evidence type="ECO:0000256" key="5">
    <source>
        <dbReference type="ARBA" id="ARBA00022785"/>
    </source>
</evidence>
<keyword evidence="2" id="KW-0963">Cytoplasm</keyword>
<keyword evidence="11" id="KW-1185">Reference proteome</keyword>
<dbReference type="GO" id="GO:0051539">
    <property type="term" value="F:4 iron, 4 sulfur cluster binding"/>
    <property type="evidence" value="ECO:0007669"/>
    <property type="project" value="UniProtKB-KW"/>
</dbReference>
<dbReference type="SUPFAM" id="SSF48371">
    <property type="entry name" value="ARM repeat"/>
    <property type="match status" value="1"/>
</dbReference>
<evidence type="ECO:0000256" key="2">
    <source>
        <dbReference type="ARBA" id="ARBA00022490"/>
    </source>
</evidence>
<keyword evidence="7" id="KW-0408">Iron</keyword>
<evidence type="ECO:0000256" key="6">
    <source>
        <dbReference type="ARBA" id="ARBA00023002"/>
    </source>
</evidence>
<proteinExistence type="predicted"/>
<keyword evidence="6" id="KW-0560">Oxidoreductase</keyword>
<dbReference type="GO" id="GO:0008616">
    <property type="term" value="P:tRNA queuosine(34) biosynthetic process"/>
    <property type="evidence" value="ECO:0007669"/>
    <property type="project" value="UniProtKB-KW"/>
</dbReference>
<dbReference type="InterPro" id="IPR004453">
    <property type="entry name" value="QueG"/>
</dbReference>
<evidence type="ECO:0000256" key="4">
    <source>
        <dbReference type="ARBA" id="ARBA00022723"/>
    </source>
</evidence>
<keyword evidence="3" id="KW-0819">tRNA processing</keyword>
<evidence type="ECO:0000256" key="1">
    <source>
        <dbReference type="ARBA" id="ARBA00022485"/>
    </source>
</evidence>
<dbReference type="AlphaFoldDB" id="A0A225DA77"/>
<dbReference type="Gene3D" id="1.25.10.10">
    <property type="entry name" value="Leucine-rich Repeat Variant"/>
    <property type="match status" value="1"/>
</dbReference>
<dbReference type="GO" id="GO:0052693">
    <property type="term" value="F:epoxyqueuosine reductase activity"/>
    <property type="evidence" value="ECO:0007669"/>
    <property type="project" value="TreeGrafter"/>
</dbReference>
<dbReference type="PROSITE" id="PS51379">
    <property type="entry name" value="4FE4S_FER_2"/>
    <property type="match status" value="1"/>
</dbReference>
<evidence type="ECO:0000256" key="8">
    <source>
        <dbReference type="ARBA" id="ARBA00023014"/>
    </source>
</evidence>
<dbReference type="RefSeq" id="WP_088257700.1">
    <property type="nucleotide sequence ID" value="NZ_NIDE01000014.1"/>
</dbReference>
<sequence>METAARSLPLVAPDPPDPLLKDRLKAEARARGFTLAGVAPAADADGFGRFAAWLDAGYAGELQYLHDLRDERQHPRAVFAPVRSVLMLGLEYGPPVLPLPSTDTPRGRVAAYARGPDYHRLIWDKLNDLRDWLRAEVPGAAAHGVTDSAPLLERDFARRAGLGWVGKNTMLINTARGSFFFLAALLTNLDLAPDPPQANSHCGTCTACLDACPTAAFPAPGVLDARRCISYLTIELRGAVPEELRPGLGDWVFGCDVCQDVCPWNRRAARGTAGPPAFPADPALATLDPIELLSLNTAQFRKRFEGTSLSRARRVGLLRSAALVLGNVGDERAIPALERAAGGADEVIREAAAWALGQIRARAAGRVDTTA</sequence>
<organism evidence="10 11">
    <name type="scientific">Fimbriiglobus ruber</name>
    <dbReference type="NCBI Taxonomy" id="1908690"/>
    <lineage>
        <taxon>Bacteria</taxon>
        <taxon>Pseudomonadati</taxon>
        <taxon>Planctomycetota</taxon>
        <taxon>Planctomycetia</taxon>
        <taxon>Gemmatales</taxon>
        <taxon>Gemmataceae</taxon>
        <taxon>Fimbriiglobus</taxon>
    </lineage>
</organism>
<reference evidence="11" key="1">
    <citation type="submission" date="2017-06" db="EMBL/GenBank/DDBJ databases">
        <title>Genome analysis of Fimbriiglobus ruber SP5, the first member of the order Planctomycetales with confirmed chitinolytic capability.</title>
        <authorList>
            <person name="Ravin N.V."/>
            <person name="Rakitin A.L."/>
            <person name="Ivanova A.A."/>
            <person name="Beletsky A.V."/>
            <person name="Kulichevskaya I.S."/>
            <person name="Mardanov A.V."/>
            <person name="Dedysh S.N."/>
        </authorList>
    </citation>
    <scope>NUCLEOTIDE SEQUENCE [LARGE SCALE GENOMIC DNA]</scope>
    <source>
        <strain evidence="11">SP5</strain>
    </source>
</reference>
<evidence type="ECO:0000256" key="7">
    <source>
        <dbReference type="ARBA" id="ARBA00023004"/>
    </source>
</evidence>
<dbReference type="Pfam" id="PF08331">
    <property type="entry name" value="QueG_DUF1730"/>
    <property type="match status" value="1"/>
</dbReference>
<dbReference type="FunFam" id="3.30.70.20:FF:000037">
    <property type="entry name" value="Epoxyqueuosine reductase"/>
    <property type="match status" value="1"/>
</dbReference>
<evidence type="ECO:0000256" key="3">
    <source>
        <dbReference type="ARBA" id="ARBA00022694"/>
    </source>
</evidence>
<dbReference type="PANTHER" id="PTHR30002:SF4">
    <property type="entry name" value="EPOXYQUEUOSINE REDUCTASE"/>
    <property type="match status" value="1"/>
</dbReference>
<dbReference type="InterPro" id="IPR017896">
    <property type="entry name" value="4Fe4S_Fe-S-bd"/>
</dbReference>
<evidence type="ECO:0000313" key="11">
    <source>
        <dbReference type="Proteomes" id="UP000214646"/>
    </source>
</evidence>
<keyword evidence="4" id="KW-0479">Metal-binding</keyword>
<dbReference type="SUPFAM" id="SSF46548">
    <property type="entry name" value="alpha-helical ferredoxin"/>
    <property type="match status" value="1"/>
</dbReference>
<keyword evidence="1" id="KW-0004">4Fe-4S</keyword>
<evidence type="ECO:0000313" key="10">
    <source>
        <dbReference type="EMBL" id="OWK37863.1"/>
    </source>
</evidence>
<comment type="caution">
    <text evidence="10">The sequence shown here is derived from an EMBL/GenBank/DDBJ whole genome shotgun (WGS) entry which is preliminary data.</text>
</comment>
<evidence type="ECO:0000259" key="9">
    <source>
        <dbReference type="PROSITE" id="PS51379"/>
    </source>
</evidence>
<dbReference type="Gene3D" id="3.30.70.20">
    <property type="match status" value="1"/>
</dbReference>